<dbReference type="EMBL" id="GBYB01014975">
    <property type="protein sequence ID" value="JAG84742.1"/>
    <property type="molecule type" value="Transcribed_RNA"/>
</dbReference>
<dbReference type="SMART" id="SM00320">
    <property type="entry name" value="WD40"/>
    <property type="match status" value="9"/>
</dbReference>
<comment type="similarity">
    <text evidence="4">Belongs to the WD repeat ELP2 family.</text>
</comment>
<dbReference type="PANTHER" id="PTHR44111:SF1">
    <property type="entry name" value="ELONGATOR COMPLEX PROTEIN 2"/>
    <property type="match status" value="1"/>
</dbReference>
<evidence type="ECO:0000256" key="11">
    <source>
        <dbReference type="PROSITE-ProRule" id="PRU00221"/>
    </source>
</evidence>
<keyword evidence="10" id="KW-0539">Nucleus</keyword>
<dbReference type="PROSITE" id="PS50082">
    <property type="entry name" value="WD_REPEATS_2"/>
    <property type="match status" value="3"/>
</dbReference>
<feature type="repeat" description="WD" evidence="11">
    <location>
        <begin position="216"/>
        <end position="260"/>
    </location>
</feature>
<dbReference type="InterPro" id="IPR036322">
    <property type="entry name" value="WD40_repeat_dom_sf"/>
</dbReference>
<evidence type="ECO:0000256" key="2">
    <source>
        <dbReference type="ARBA" id="ARBA00004496"/>
    </source>
</evidence>
<evidence type="ECO:0000256" key="10">
    <source>
        <dbReference type="ARBA" id="ARBA00023242"/>
    </source>
</evidence>
<dbReference type="SUPFAM" id="SSF50978">
    <property type="entry name" value="WD40 repeat-like"/>
    <property type="match status" value="3"/>
</dbReference>
<evidence type="ECO:0000256" key="1">
    <source>
        <dbReference type="ARBA" id="ARBA00004123"/>
    </source>
</evidence>
<name>A0A0C9RZS6_9HYME</name>
<evidence type="ECO:0000313" key="12">
    <source>
        <dbReference type="EMBL" id="JAG84742.1"/>
    </source>
</evidence>
<evidence type="ECO:0000256" key="8">
    <source>
        <dbReference type="ARBA" id="ARBA00022694"/>
    </source>
</evidence>
<keyword evidence="6" id="KW-0963">Cytoplasm</keyword>
<feature type="repeat" description="WD" evidence="11">
    <location>
        <begin position="640"/>
        <end position="671"/>
    </location>
</feature>
<dbReference type="GO" id="GO:0033588">
    <property type="term" value="C:elongator holoenzyme complex"/>
    <property type="evidence" value="ECO:0007669"/>
    <property type="project" value="InterPro"/>
</dbReference>
<dbReference type="GO" id="GO:0005737">
    <property type="term" value="C:cytoplasm"/>
    <property type="evidence" value="ECO:0007669"/>
    <property type="project" value="UniProtKB-SubCell"/>
</dbReference>
<gene>
    <name evidence="12" type="primary">Elp2</name>
    <name evidence="12" type="ORF">g.48665</name>
</gene>
<keyword evidence="8" id="KW-0819">tRNA processing</keyword>
<proteinExistence type="inferred from homology"/>
<sequence>MSANYISCACNCQPRAVDWGKNGLVCYGSSNSIAIYDPDLERTGQVLQTLHRHSSQVKVVQWIETNGNTPETEMLSGCREGCVIIWSKTSETFTPSITLSLGDQLTTAHAAYLHKNQEEENKKKGENSSLLICASSFKEIFSVWLRTSPGAVSDKQILDLKGKIPTEARITHLPGSQNIPTIILVMDDATIHLFTWSMPAGDSTALKLNFQLSKQLTGHQDWIQCLDIVHISENESLLASGSQDGTIRLWKILTSSEEKPPEDRVNEFVVDYQQFEVILESILSGHEHWVYAVRWHPPILVNGQWKRPNKLLSSALDKTMIIWEPNSAGIWMETVRLGKVGGNTLGFYGGNFNKDGSSVLAHGYQGTFHMWRFEEKLQRWTPRAAPSGHFSDVSDLHWDPEGRYLITTSLDQTTRVHVPWRISGASEIWHEIARPQIHGYDINCLSVLSPRMFASGAEEKVVRVFEAPEYFQKCLNELEWRNPRSAGDRASVPALGLTNKAIDGQVIDDEVDDDDFRGERLPTEEEIVRYTLWPELEKLYGHGYEIFAMAARHDGKILATSCKSANAEHSSIILWSTKTWGQVQKLSAHRLTVTQMEFSPNDEFLVSVSRDRRWAFYKSLQSADDEGPSYELLVVSPAVNALHTRIIWCCCWSPDSKYFATGSREGKIGVWCVENILNGENPQPVGSLDLQGNSVTALTFHRVILEGNNYVLAIGVEEGRIAVKVINFENGEAKFVNCLELDTSAAHHKTVKRLSFRPKGKEGMVQLASCSSDRAVKIYDFEISKILGEKDE</sequence>
<dbReference type="InterPro" id="IPR037289">
    <property type="entry name" value="Elp2"/>
</dbReference>
<dbReference type="UniPathway" id="UPA00988"/>
<organism evidence="12">
    <name type="scientific">Fopius arisanus</name>
    <dbReference type="NCBI Taxonomy" id="64838"/>
    <lineage>
        <taxon>Eukaryota</taxon>
        <taxon>Metazoa</taxon>
        <taxon>Ecdysozoa</taxon>
        <taxon>Arthropoda</taxon>
        <taxon>Hexapoda</taxon>
        <taxon>Insecta</taxon>
        <taxon>Pterygota</taxon>
        <taxon>Neoptera</taxon>
        <taxon>Endopterygota</taxon>
        <taxon>Hymenoptera</taxon>
        <taxon>Apocrita</taxon>
        <taxon>Ichneumonoidea</taxon>
        <taxon>Braconidae</taxon>
        <taxon>Opiinae</taxon>
        <taxon>Fopius</taxon>
    </lineage>
</organism>
<dbReference type="PROSITE" id="PS50294">
    <property type="entry name" value="WD_REPEATS_REGION"/>
    <property type="match status" value="1"/>
</dbReference>
<evidence type="ECO:0000256" key="4">
    <source>
        <dbReference type="ARBA" id="ARBA00005881"/>
    </source>
</evidence>
<accession>A0A0C9RZS6</accession>
<keyword evidence="7 11" id="KW-0853">WD repeat</keyword>
<feature type="repeat" description="WD" evidence="11">
    <location>
        <begin position="386"/>
        <end position="416"/>
    </location>
</feature>
<dbReference type="InterPro" id="IPR001680">
    <property type="entry name" value="WD40_rpt"/>
</dbReference>
<evidence type="ECO:0000256" key="5">
    <source>
        <dbReference type="ARBA" id="ARBA00020267"/>
    </source>
</evidence>
<dbReference type="FunFam" id="2.130.10.10:FF:000400">
    <property type="entry name" value="Elongator acetyltransferase complex subunit 2"/>
    <property type="match status" value="1"/>
</dbReference>
<dbReference type="PANTHER" id="PTHR44111">
    <property type="entry name" value="ELONGATOR COMPLEX PROTEIN 2"/>
    <property type="match status" value="1"/>
</dbReference>
<dbReference type="Pfam" id="PF00400">
    <property type="entry name" value="WD40"/>
    <property type="match status" value="6"/>
</dbReference>
<comment type="subcellular location">
    <subcellularLocation>
        <location evidence="2">Cytoplasm</location>
    </subcellularLocation>
    <subcellularLocation>
        <location evidence="1">Nucleus</location>
    </subcellularLocation>
</comment>
<reference evidence="12" key="1">
    <citation type="submission" date="2015-01" db="EMBL/GenBank/DDBJ databases">
        <title>Transcriptome Assembly of Fopius arisanus.</title>
        <authorList>
            <person name="Geib S."/>
        </authorList>
    </citation>
    <scope>NUCLEOTIDE SEQUENCE</scope>
</reference>
<protein>
    <recommendedName>
        <fullName evidence="5">Elongator complex protein 2</fullName>
    </recommendedName>
</protein>
<keyword evidence="9" id="KW-0677">Repeat</keyword>
<evidence type="ECO:0000256" key="7">
    <source>
        <dbReference type="ARBA" id="ARBA00022574"/>
    </source>
</evidence>
<evidence type="ECO:0000256" key="6">
    <source>
        <dbReference type="ARBA" id="ARBA00022490"/>
    </source>
</evidence>
<dbReference type="GO" id="GO:0005634">
    <property type="term" value="C:nucleus"/>
    <property type="evidence" value="ECO:0007669"/>
    <property type="project" value="UniProtKB-SubCell"/>
</dbReference>
<dbReference type="GO" id="GO:0002098">
    <property type="term" value="P:tRNA wobble uridine modification"/>
    <property type="evidence" value="ECO:0007669"/>
    <property type="project" value="InterPro"/>
</dbReference>
<evidence type="ECO:0000256" key="9">
    <source>
        <dbReference type="ARBA" id="ARBA00022737"/>
    </source>
</evidence>
<evidence type="ECO:0000256" key="3">
    <source>
        <dbReference type="ARBA" id="ARBA00005043"/>
    </source>
</evidence>
<dbReference type="InterPro" id="IPR015943">
    <property type="entry name" value="WD40/YVTN_repeat-like_dom_sf"/>
</dbReference>
<dbReference type="AlphaFoldDB" id="A0A0C9RZS6"/>
<comment type="pathway">
    <text evidence="3">tRNA modification; 5-methoxycarbonylmethyl-2-thiouridine-tRNA biosynthesis.</text>
</comment>
<dbReference type="Gene3D" id="2.130.10.10">
    <property type="entry name" value="YVTN repeat-like/Quinoprotein amine dehydrogenase"/>
    <property type="match status" value="6"/>
</dbReference>